<evidence type="ECO:0000256" key="1">
    <source>
        <dbReference type="SAM" id="Phobius"/>
    </source>
</evidence>
<comment type="caution">
    <text evidence="2">The sequence shown here is derived from an EMBL/GenBank/DDBJ whole genome shotgun (WGS) entry which is preliminary data.</text>
</comment>
<name>A0A094QZD7_9ZZZZ</name>
<feature type="transmembrane region" description="Helical" evidence="1">
    <location>
        <begin position="752"/>
        <end position="771"/>
    </location>
</feature>
<feature type="transmembrane region" description="Helical" evidence="1">
    <location>
        <begin position="711"/>
        <end position="732"/>
    </location>
</feature>
<organism evidence="2">
    <name type="scientific">freshwater metagenome</name>
    <dbReference type="NCBI Taxonomy" id="449393"/>
    <lineage>
        <taxon>unclassified sequences</taxon>
        <taxon>metagenomes</taxon>
        <taxon>ecological metagenomes</taxon>
    </lineage>
</organism>
<dbReference type="InterPro" id="IPR029044">
    <property type="entry name" value="Nucleotide-diphossugar_trans"/>
</dbReference>
<feature type="transmembrane region" description="Helical" evidence="1">
    <location>
        <begin position="656"/>
        <end position="674"/>
    </location>
</feature>
<sequence length="1016" mass="110809">MATSKFIDPFHVTAVVVSHDGAVWLPEVVAALSSQTRKINQIVAVDNGSKDKSAALLKAAKIPVLSMPRDSGFGDAVYRAVEKLPKSNNEKNEWIWVIHDDCAPKPDALEKLLTELIDRPNVAMAGPKLLGWHDRTHLLEVGVSITNNGARWTGLEAHEYDQGQHDGIRDVLSVSTAGALIRRDVFIELGGYDPQLALFRDDVDFGWRIRMAGHSIIVVTDAVAFHAQAAATERRTINVDGAFLHRPLLLDRRNSAYVLLANSSAWLLPWLTLQIIGSAAIRAIGYLLAKLPGYASDEILAVATLFLRPAVLRAARKERRIHRLLPPRVIADFIPPRITQYRNGINNFVESIRNRIFAQLPTDNDFDEEFNDDADLLTPTKVFNWIEILKRPQVILGLSLLIYMVISSRARFGSLIGGALATTPHGVSDLWRSYIESWHQVGMGSSAPTPPWVAILSILSLFLLGKPSALIAIFLFLAPALLAISAYNFLKLITMNPWLRVSASMIYALSPVAIASVNSGRLGTLVFLLLLPAIVSAIPTLQNFHLLTWRRIFAVSLLISIAASFTLAVLVALFVITCFGVARDLAQFNIDLDKEMIDEKLKRRIALLVTPLLATAPWSLNAITNPGRILIEPGISLAGGGPNLALLGNPGGLGALPWWVISPLTLVLLVAFFAKSKSRQVAEIGLGFLFLSIFFSSLSLSGNGSSSPARLWVGIFLAVATLAAVSVGTIILNDLREYLISTNINYRHILSAALLLVTISYTATAVIWSIAKANNSPVHTKNENVLPEYLGVEVNAKTLVLREVEIRDQSNLAFYISRGSDLSLGEADVAPSQDPAIAKAVIELTDGSGLTTSKTFADFGIKYLFAKNPINKETIRTIDGLGGFVRTSATKDGIVWKVSEPTGRLFFTNIKGEVTLLDGGGIGAVSFAPGPGIITLTENYDLGWQILQNGKKLERQENEVGLPQFTVIEAGEFNLIHDGTKRRGLLSLQFIIWISIAVLALPAGRRKREISESELS</sequence>
<feature type="transmembrane region" description="Helical" evidence="1">
    <location>
        <begin position="681"/>
        <end position="699"/>
    </location>
</feature>
<feature type="transmembrane region" description="Helical" evidence="1">
    <location>
        <begin position="553"/>
        <end position="582"/>
    </location>
</feature>
<accession>A0A094QZD7</accession>
<dbReference type="SUPFAM" id="SSF53448">
    <property type="entry name" value="Nucleotide-diphospho-sugar transferases"/>
    <property type="match status" value="1"/>
</dbReference>
<reference evidence="2" key="1">
    <citation type="submission" date="2014-05" db="EMBL/GenBank/DDBJ databases">
        <title>Key roles for freshwater Actinobacteria revealed by deep metagenomic sequencing.</title>
        <authorList>
            <person name="Ghai R."/>
            <person name="Mizuno C.M."/>
            <person name="Picazo A."/>
            <person name="Camacho A."/>
            <person name="Rodriguez-Valera F."/>
        </authorList>
    </citation>
    <scope>NUCLEOTIDE SEQUENCE</scope>
</reference>
<proteinExistence type="predicted"/>
<feature type="transmembrane region" description="Helical" evidence="1">
    <location>
        <begin position="497"/>
        <end position="516"/>
    </location>
</feature>
<dbReference type="EMBL" id="JNSK01000007">
    <property type="protein sequence ID" value="KGA19946.1"/>
    <property type="molecule type" value="Genomic_DNA"/>
</dbReference>
<feature type="transmembrane region" description="Helical" evidence="1">
    <location>
        <begin position="522"/>
        <end position="541"/>
    </location>
</feature>
<dbReference type="Gene3D" id="3.90.550.10">
    <property type="entry name" value="Spore Coat Polysaccharide Biosynthesis Protein SpsA, Chain A"/>
    <property type="match status" value="1"/>
</dbReference>
<dbReference type="AlphaFoldDB" id="A0A094QZD7"/>
<evidence type="ECO:0000313" key="2">
    <source>
        <dbReference type="EMBL" id="KGA19946.1"/>
    </source>
</evidence>
<gene>
    <name evidence="2" type="ORF">GM50_3710</name>
</gene>
<dbReference type="Pfam" id="PF13641">
    <property type="entry name" value="Glyco_tranf_2_3"/>
    <property type="match status" value="1"/>
</dbReference>
<keyword evidence="1" id="KW-1133">Transmembrane helix</keyword>
<dbReference type="PANTHER" id="PTHR43685">
    <property type="entry name" value="GLYCOSYLTRANSFERASE"/>
    <property type="match status" value="1"/>
</dbReference>
<keyword evidence="1" id="KW-0812">Transmembrane</keyword>
<evidence type="ECO:0008006" key="3">
    <source>
        <dbReference type="Google" id="ProtNLM"/>
    </source>
</evidence>
<protein>
    <recommendedName>
        <fullName evidence="3">Glycosyltransferase 2-like domain-containing protein</fullName>
    </recommendedName>
</protein>
<keyword evidence="1" id="KW-0472">Membrane</keyword>
<dbReference type="PANTHER" id="PTHR43685:SF3">
    <property type="entry name" value="SLR2126 PROTEIN"/>
    <property type="match status" value="1"/>
</dbReference>
<dbReference type="InterPro" id="IPR050834">
    <property type="entry name" value="Glycosyltransf_2"/>
</dbReference>
<feature type="transmembrane region" description="Helical" evidence="1">
    <location>
        <begin position="469"/>
        <end position="490"/>
    </location>
</feature>